<name>A0A4P7VQ24_9BACT</name>
<dbReference type="OrthoDB" id="1356084at2"/>
<reference evidence="1 2" key="1">
    <citation type="submission" date="2019-02" db="EMBL/GenBank/DDBJ databases">
        <title>Isolation and identification of novel species under the genus Muribaculum.</title>
        <authorList>
            <person name="Miyake S."/>
            <person name="Ding Y."/>
            <person name="Low A."/>
            <person name="Soh M."/>
            <person name="Seedorf H."/>
        </authorList>
    </citation>
    <scope>NUCLEOTIDE SEQUENCE [LARGE SCALE GENOMIC DNA]</scope>
    <source>
        <strain evidence="1 2">TLL-A4</strain>
    </source>
</reference>
<dbReference type="EMBL" id="CP039393">
    <property type="protein sequence ID" value="QCD35919.1"/>
    <property type="molecule type" value="Genomic_DNA"/>
</dbReference>
<accession>A0A4P7VQ24</accession>
<organism evidence="1 2">
    <name type="scientific">Muribaculum gordoncarteri</name>
    <dbReference type="NCBI Taxonomy" id="2530390"/>
    <lineage>
        <taxon>Bacteria</taxon>
        <taxon>Pseudomonadati</taxon>
        <taxon>Bacteroidota</taxon>
        <taxon>Bacteroidia</taxon>
        <taxon>Bacteroidales</taxon>
        <taxon>Muribaculaceae</taxon>
        <taxon>Muribaculum</taxon>
    </lineage>
</organism>
<evidence type="ECO:0000313" key="1">
    <source>
        <dbReference type="EMBL" id="QCD35919.1"/>
    </source>
</evidence>
<dbReference type="GeneID" id="82151047"/>
<keyword evidence="2" id="KW-1185">Reference proteome</keyword>
<sequence length="222" mass="25565">MKNVISMKYYKLSHDLRIGKKYPQVDCLCPFTASQISPWNKLLCNPDLKFKLKKGAIMSDYISTTAGPGCDMLISPELYDCIRLFNVMPYQVFPALIDANKDIREYLWLHLYGLPFVDLIDYKKSSFIRTEWTIPQDSIALESFSQYQQLKSQDKTGAFGVTFDSLTLRDRSIIWDLFFPFPFDSTIVISERLADELIKSNYTGLSIEPTDLISCTLNNETD</sequence>
<protein>
    <submittedName>
        <fullName evidence="1">Uncharacterized protein</fullName>
    </submittedName>
</protein>
<dbReference type="Proteomes" id="UP000297031">
    <property type="component" value="Chromosome"/>
</dbReference>
<dbReference type="RefSeq" id="WP_135472752.1">
    <property type="nucleotide sequence ID" value="NZ_CP039393.1"/>
</dbReference>
<dbReference type="AlphaFoldDB" id="A0A4P7VQ24"/>
<gene>
    <name evidence="1" type="ORF">E7746_08535</name>
</gene>
<proteinExistence type="predicted"/>
<evidence type="ECO:0000313" key="2">
    <source>
        <dbReference type="Proteomes" id="UP000297031"/>
    </source>
</evidence>
<dbReference type="KEGG" id="mgod:E7746_08535"/>